<accession>A0ABW1CEV2</accession>
<dbReference type="Proteomes" id="UP001596058">
    <property type="component" value="Unassembled WGS sequence"/>
</dbReference>
<protein>
    <submittedName>
        <fullName evidence="2">Uncharacterized protein</fullName>
    </submittedName>
</protein>
<evidence type="ECO:0000313" key="2">
    <source>
        <dbReference type="EMBL" id="MFC5823281.1"/>
    </source>
</evidence>
<reference evidence="3" key="1">
    <citation type="journal article" date="2019" name="Int. J. Syst. Evol. Microbiol.">
        <title>The Global Catalogue of Microorganisms (GCM) 10K type strain sequencing project: providing services to taxonomists for standard genome sequencing and annotation.</title>
        <authorList>
            <consortium name="The Broad Institute Genomics Platform"/>
            <consortium name="The Broad Institute Genome Sequencing Center for Infectious Disease"/>
            <person name="Wu L."/>
            <person name="Ma J."/>
        </authorList>
    </citation>
    <scope>NUCLEOTIDE SEQUENCE [LARGE SCALE GENOMIC DNA]</scope>
    <source>
        <strain evidence="3">CCUG 53903</strain>
    </source>
</reference>
<evidence type="ECO:0000256" key="1">
    <source>
        <dbReference type="SAM" id="Phobius"/>
    </source>
</evidence>
<keyword evidence="1" id="KW-1133">Transmembrane helix</keyword>
<keyword evidence="3" id="KW-1185">Reference proteome</keyword>
<keyword evidence="1" id="KW-0812">Transmembrane</keyword>
<sequence>MELIALVIALSLAVNLISSVLFDLWGARYSLFIGISVMAACFAYYVLAQTRERSYELNIEAAFASDWDSSHKLLALPGYRFSEEFSMILNAVLGENAALRRQWISDPLGRSRGSSTLHGNVSDTASFRLAREAAEYVILRELSFHLDRHFNRGNFSRELLAQLNRDQLPSVLLSNRVLEIISRDIEDRSAMYRPVGSDEGSEFGSAFHYAQFTLTLPKGSEMCRSANGALVIDSPALRLEILTKMNGANPYFYPFS</sequence>
<feature type="transmembrane region" description="Helical" evidence="1">
    <location>
        <begin position="29"/>
        <end position="47"/>
    </location>
</feature>
<evidence type="ECO:0000313" key="3">
    <source>
        <dbReference type="Proteomes" id="UP001596058"/>
    </source>
</evidence>
<comment type="caution">
    <text evidence="2">The sequence shown here is derived from an EMBL/GenBank/DDBJ whole genome shotgun (WGS) entry which is preliminary data.</text>
</comment>
<dbReference type="EMBL" id="JBHSPA010000008">
    <property type="protein sequence ID" value="MFC5823281.1"/>
    <property type="molecule type" value="Genomic_DNA"/>
</dbReference>
<keyword evidence="1" id="KW-0472">Membrane</keyword>
<dbReference type="RefSeq" id="WP_379512819.1">
    <property type="nucleotide sequence ID" value="NZ_JBHSPA010000008.1"/>
</dbReference>
<proteinExistence type="predicted"/>
<organism evidence="2 3">
    <name type="scientific">Nonomuraea insulae</name>
    <dbReference type="NCBI Taxonomy" id="1616787"/>
    <lineage>
        <taxon>Bacteria</taxon>
        <taxon>Bacillati</taxon>
        <taxon>Actinomycetota</taxon>
        <taxon>Actinomycetes</taxon>
        <taxon>Streptosporangiales</taxon>
        <taxon>Streptosporangiaceae</taxon>
        <taxon>Nonomuraea</taxon>
    </lineage>
</organism>
<gene>
    <name evidence="2" type="ORF">ACFPZ3_05405</name>
</gene>
<name>A0ABW1CEV2_9ACTN</name>